<gene>
    <name evidence="1" type="ORF">BOLC5T33524H</name>
</gene>
<protein>
    <submittedName>
        <fullName evidence="1">Uncharacterized protein</fullName>
    </submittedName>
</protein>
<sequence length="82" mass="9659">MTPTDYCFVVKSVGAVSCQRALEVFEWLNLRHWHSPNARMMRAYCKKLRVSSRSWSLKASSLMRLLIILCSMLLLERGIRRR</sequence>
<name>A0A3P6EMU3_BRAOL</name>
<organism evidence="1">
    <name type="scientific">Brassica oleracea</name>
    <name type="common">Wild cabbage</name>
    <dbReference type="NCBI Taxonomy" id="3712"/>
    <lineage>
        <taxon>Eukaryota</taxon>
        <taxon>Viridiplantae</taxon>
        <taxon>Streptophyta</taxon>
        <taxon>Embryophyta</taxon>
        <taxon>Tracheophyta</taxon>
        <taxon>Spermatophyta</taxon>
        <taxon>Magnoliopsida</taxon>
        <taxon>eudicotyledons</taxon>
        <taxon>Gunneridae</taxon>
        <taxon>Pentapetalae</taxon>
        <taxon>rosids</taxon>
        <taxon>malvids</taxon>
        <taxon>Brassicales</taxon>
        <taxon>Brassicaceae</taxon>
        <taxon>Brassiceae</taxon>
        <taxon>Brassica</taxon>
    </lineage>
</organism>
<proteinExistence type="predicted"/>
<accession>A0A3P6EMU3</accession>
<evidence type="ECO:0000313" key="1">
    <source>
        <dbReference type="EMBL" id="VDD45977.1"/>
    </source>
</evidence>
<dbReference type="AlphaFoldDB" id="A0A3P6EMU3"/>
<dbReference type="EMBL" id="LR031877">
    <property type="protein sequence ID" value="VDD45977.1"/>
    <property type="molecule type" value="Genomic_DNA"/>
</dbReference>
<reference evidence="1" key="1">
    <citation type="submission" date="2018-11" db="EMBL/GenBank/DDBJ databases">
        <authorList>
            <consortium name="Genoscope - CEA"/>
            <person name="William W."/>
        </authorList>
    </citation>
    <scope>NUCLEOTIDE SEQUENCE</scope>
</reference>